<protein>
    <submittedName>
        <fullName evidence="3">Uncharacterized protein</fullName>
    </submittedName>
</protein>
<evidence type="ECO:0000313" key="4">
    <source>
        <dbReference type="Proteomes" id="UP000821866"/>
    </source>
</evidence>
<name>A0A9J6EX14_RHIMP</name>
<feature type="compositionally biased region" description="Polar residues" evidence="1">
    <location>
        <begin position="93"/>
        <end position="108"/>
    </location>
</feature>
<feature type="compositionally biased region" description="Basic and acidic residues" evidence="1">
    <location>
        <begin position="167"/>
        <end position="176"/>
    </location>
</feature>
<keyword evidence="2" id="KW-0812">Transmembrane</keyword>
<dbReference type="Proteomes" id="UP000821866">
    <property type="component" value="Chromosome 1"/>
</dbReference>
<reference evidence="3" key="1">
    <citation type="journal article" date="2020" name="Cell">
        <title>Large-Scale Comparative Analyses of Tick Genomes Elucidate Their Genetic Diversity and Vector Capacities.</title>
        <authorList>
            <consortium name="Tick Genome and Microbiome Consortium (TIGMIC)"/>
            <person name="Jia N."/>
            <person name="Wang J."/>
            <person name="Shi W."/>
            <person name="Du L."/>
            <person name="Sun Y."/>
            <person name="Zhan W."/>
            <person name="Jiang J.F."/>
            <person name="Wang Q."/>
            <person name="Zhang B."/>
            <person name="Ji P."/>
            <person name="Bell-Sakyi L."/>
            <person name="Cui X.M."/>
            <person name="Yuan T.T."/>
            <person name="Jiang B.G."/>
            <person name="Yang W.F."/>
            <person name="Lam T.T."/>
            <person name="Chang Q.C."/>
            <person name="Ding S.J."/>
            <person name="Wang X.J."/>
            <person name="Zhu J.G."/>
            <person name="Ruan X.D."/>
            <person name="Zhao L."/>
            <person name="Wei J.T."/>
            <person name="Ye R.Z."/>
            <person name="Que T.C."/>
            <person name="Du C.H."/>
            <person name="Zhou Y.H."/>
            <person name="Cheng J.X."/>
            <person name="Dai P.F."/>
            <person name="Guo W.B."/>
            <person name="Han X.H."/>
            <person name="Huang E.J."/>
            <person name="Li L.F."/>
            <person name="Wei W."/>
            <person name="Gao Y.C."/>
            <person name="Liu J.Z."/>
            <person name="Shao H.Z."/>
            <person name="Wang X."/>
            <person name="Wang C.C."/>
            <person name="Yang T.C."/>
            <person name="Huo Q.B."/>
            <person name="Li W."/>
            <person name="Chen H.Y."/>
            <person name="Chen S.E."/>
            <person name="Zhou L.G."/>
            <person name="Ni X.B."/>
            <person name="Tian J.H."/>
            <person name="Sheng Y."/>
            <person name="Liu T."/>
            <person name="Pan Y.S."/>
            <person name="Xia L.Y."/>
            <person name="Li J."/>
            <person name="Zhao F."/>
            <person name="Cao W.C."/>
        </authorList>
    </citation>
    <scope>NUCLEOTIDE SEQUENCE</scope>
    <source>
        <strain evidence="3">Rmic-2018</strain>
    </source>
</reference>
<comment type="caution">
    <text evidence="3">The sequence shown here is derived from an EMBL/GenBank/DDBJ whole genome shotgun (WGS) entry which is preliminary data.</text>
</comment>
<organism evidence="3 4">
    <name type="scientific">Rhipicephalus microplus</name>
    <name type="common">Cattle tick</name>
    <name type="synonym">Boophilus microplus</name>
    <dbReference type="NCBI Taxonomy" id="6941"/>
    <lineage>
        <taxon>Eukaryota</taxon>
        <taxon>Metazoa</taxon>
        <taxon>Ecdysozoa</taxon>
        <taxon>Arthropoda</taxon>
        <taxon>Chelicerata</taxon>
        <taxon>Arachnida</taxon>
        <taxon>Acari</taxon>
        <taxon>Parasitiformes</taxon>
        <taxon>Ixodida</taxon>
        <taxon>Ixodoidea</taxon>
        <taxon>Ixodidae</taxon>
        <taxon>Rhipicephalinae</taxon>
        <taxon>Rhipicephalus</taxon>
        <taxon>Boophilus</taxon>
    </lineage>
</organism>
<sequence>MEQSGEHRIDVAFTGRPSSLPVVQSGDLPESPSGAARDSYDEPGRPVAITSSGSSPERDPQAVTAGHSDQNNVHERAASDARPPALPGCEENPSGTMTPSPAESSRSGPGTLPPSELSTCQACLTIAVLALLVAALCVATLRLLRSVDREFVHTYTPLPQAGGPAGKFDESPRDGKGAAAQNG</sequence>
<feature type="transmembrane region" description="Helical" evidence="2">
    <location>
        <begin position="124"/>
        <end position="144"/>
    </location>
</feature>
<evidence type="ECO:0000256" key="1">
    <source>
        <dbReference type="SAM" id="MobiDB-lite"/>
    </source>
</evidence>
<reference evidence="3" key="2">
    <citation type="submission" date="2021-09" db="EMBL/GenBank/DDBJ databases">
        <authorList>
            <person name="Jia N."/>
            <person name="Wang J."/>
            <person name="Shi W."/>
            <person name="Du L."/>
            <person name="Sun Y."/>
            <person name="Zhan W."/>
            <person name="Jiang J."/>
            <person name="Wang Q."/>
            <person name="Zhang B."/>
            <person name="Ji P."/>
            <person name="Sakyi L.B."/>
            <person name="Cui X."/>
            <person name="Yuan T."/>
            <person name="Jiang B."/>
            <person name="Yang W."/>
            <person name="Lam T.T.-Y."/>
            <person name="Chang Q."/>
            <person name="Ding S."/>
            <person name="Wang X."/>
            <person name="Zhu J."/>
            <person name="Ruan X."/>
            <person name="Zhao L."/>
            <person name="Wei J."/>
            <person name="Que T."/>
            <person name="Du C."/>
            <person name="Cheng J."/>
            <person name="Dai P."/>
            <person name="Han X."/>
            <person name="Huang E."/>
            <person name="Gao Y."/>
            <person name="Liu J."/>
            <person name="Shao H."/>
            <person name="Ye R."/>
            <person name="Li L."/>
            <person name="Wei W."/>
            <person name="Wang X."/>
            <person name="Wang C."/>
            <person name="Huo Q."/>
            <person name="Li W."/>
            <person name="Guo W."/>
            <person name="Chen H."/>
            <person name="Chen S."/>
            <person name="Zhou L."/>
            <person name="Zhou L."/>
            <person name="Ni X."/>
            <person name="Tian J."/>
            <person name="Zhou Y."/>
            <person name="Sheng Y."/>
            <person name="Liu T."/>
            <person name="Pan Y."/>
            <person name="Xia L."/>
            <person name="Li J."/>
            <person name="Zhao F."/>
            <person name="Cao W."/>
        </authorList>
    </citation>
    <scope>NUCLEOTIDE SEQUENCE</scope>
    <source>
        <strain evidence="3">Rmic-2018</strain>
        <tissue evidence="3">Larvae</tissue>
    </source>
</reference>
<keyword evidence="2" id="KW-1133">Transmembrane helix</keyword>
<gene>
    <name evidence="3" type="ORF">HPB51_002829</name>
</gene>
<feature type="region of interest" description="Disordered" evidence="1">
    <location>
        <begin position="155"/>
        <end position="183"/>
    </location>
</feature>
<evidence type="ECO:0000313" key="3">
    <source>
        <dbReference type="EMBL" id="KAH8038685.1"/>
    </source>
</evidence>
<keyword evidence="2" id="KW-0472">Membrane</keyword>
<accession>A0A9J6EX14</accession>
<evidence type="ECO:0000256" key="2">
    <source>
        <dbReference type="SAM" id="Phobius"/>
    </source>
</evidence>
<dbReference type="EMBL" id="JABSTU010000001">
    <property type="protein sequence ID" value="KAH8038685.1"/>
    <property type="molecule type" value="Genomic_DNA"/>
</dbReference>
<dbReference type="AlphaFoldDB" id="A0A9J6EX14"/>
<proteinExistence type="predicted"/>
<feature type="compositionally biased region" description="Basic and acidic residues" evidence="1">
    <location>
        <begin position="1"/>
        <end position="10"/>
    </location>
</feature>
<keyword evidence="4" id="KW-1185">Reference proteome</keyword>
<feature type="region of interest" description="Disordered" evidence="1">
    <location>
        <begin position="1"/>
        <end position="116"/>
    </location>
</feature>